<evidence type="ECO:0000256" key="2">
    <source>
        <dbReference type="ARBA" id="ARBA00022723"/>
    </source>
</evidence>
<dbReference type="EMBL" id="HF935349">
    <property type="protein sequence ID" value="CCX07306.1"/>
    <property type="molecule type" value="Genomic_DNA"/>
</dbReference>
<dbReference type="PANTHER" id="PTHR12857">
    <property type="entry name" value="CXXC MOTIF CONTAINING ZINC BINDING PROTEIN"/>
    <property type="match status" value="1"/>
</dbReference>
<dbReference type="Pfam" id="PF05907">
    <property type="entry name" value="CXXC_Zn-b_euk"/>
    <property type="match status" value="1"/>
</dbReference>
<dbReference type="GO" id="GO:0008270">
    <property type="term" value="F:zinc ion binding"/>
    <property type="evidence" value="ECO:0007669"/>
    <property type="project" value="TreeGrafter"/>
</dbReference>
<name>U4KZ39_PYROM</name>
<accession>U4KZ39</accession>
<dbReference type="eggNOG" id="KOG1296">
    <property type="taxonomic scope" value="Eukaryota"/>
</dbReference>
<evidence type="ECO:0000256" key="3">
    <source>
        <dbReference type="ARBA" id="ARBA00022833"/>
    </source>
</evidence>
<dbReference type="InterPro" id="IPR008584">
    <property type="entry name" value="CXXC_Zn-binding_euk"/>
</dbReference>
<organism evidence="4 5">
    <name type="scientific">Pyronema omphalodes (strain CBS 100304)</name>
    <name type="common">Pyronema confluens</name>
    <dbReference type="NCBI Taxonomy" id="1076935"/>
    <lineage>
        <taxon>Eukaryota</taxon>
        <taxon>Fungi</taxon>
        <taxon>Dikarya</taxon>
        <taxon>Ascomycota</taxon>
        <taxon>Pezizomycotina</taxon>
        <taxon>Pezizomycetes</taxon>
        <taxon>Pezizales</taxon>
        <taxon>Pyronemataceae</taxon>
        <taxon>Pyronema</taxon>
    </lineage>
</organism>
<keyword evidence="2" id="KW-0479">Metal-binding</keyword>
<dbReference type="Proteomes" id="UP000018144">
    <property type="component" value="Unassembled WGS sequence"/>
</dbReference>
<evidence type="ECO:0000313" key="4">
    <source>
        <dbReference type="EMBL" id="CCX07306.1"/>
    </source>
</evidence>
<dbReference type="OrthoDB" id="10248838at2759"/>
<gene>
    <name evidence="4" type="ORF">PCON_06895</name>
</gene>
<dbReference type="PANTHER" id="PTHR12857:SF0">
    <property type="entry name" value="CXXC MOTIF CONTAINING ZINC BINDING PROTEIN"/>
    <property type="match status" value="1"/>
</dbReference>
<sequence length="160" mass="18476">MYYLKLTAELEGVTDLRPQDVEGDPFFYMFKVTCLSCREEHDNWVGVSRFETRDISGSRGEANFVWRCKNCKRESSATIKGAPTAYVQQEPPKAQRILEFECRGCEFSDFKPEGNWEAKGIESGTLFKDIDLSEGDWFDYDEKAGAEVSIKDQKWEIVRN</sequence>
<protein>
    <submittedName>
        <fullName evidence="4">Similar to UPF0587 protein C2D10.03c acc. no. O74797</fullName>
    </submittedName>
</protein>
<keyword evidence="5" id="KW-1185">Reference proteome</keyword>
<evidence type="ECO:0000256" key="1">
    <source>
        <dbReference type="ARBA" id="ARBA00007818"/>
    </source>
</evidence>
<keyword evidence="3" id="KW-0862">Zinc</keyword>
<evidence type="ECO:0000313" key="5">
    <source>
        <dbReference type="Proteomes" id="UP000018144"/>
    </source>
</evidence>
<proteinExistence type="inferred from homology"/>
<dbReference type="STRING" id="1076935.U4KZ39"/>
<dbReference type="OMA" id="TAHFVWR"/>
<reference evidence="4 5" key="1">
    <citation type="journal article" date="2013" name="PLoS Genet.">
        <title>The genome and development-dependent transcriptomes of Pyronema confluens: a window into fungal evolution.</title>
        <authorList>
            <person name="Traeger S."/>
            <person name="Altegoer F."/>
            <person name="Freitag M."/>
            <person name="Gabaldon T."/>
            <person name="Kempken F."/>
            <person name="Kumar A."/>
            <person name="Marcet-Houben M."/>
            <person name="Poggeler S."/>
            <person name="Stajich J.E."/>
            <person name="Nowrousian M."/>
        </authorList>
    </citation>
    <scope>NUCLEOTIDE SEQUENCE [LARGE SCALE GENOMIC DNA]</scope>
    <source>
        <strain evidence="5">CBS 100304</strain>
        <tissue evidence="4">Vegetative mycelium</tissue>
    </source>
</reference>
<comment type="similarity">
    <text evidence="1">Belongs to the UPF0587 family.</text>
</comment>
<dbReference type="SUPFAM" id="SSF141678">
    <property type="entry name" value="MAL13P1.257-like"/>
    <property type="match status" value="1"/>
</dbReference>
<dbReference type="AlphaFoldDB" id="U4KZ39"/>